<evidence type="ECO:0000256" key="1">
    <source>
        <dbReference type="SAM" id="SignalP"/>
    </source>
</evidence>
<feature type="chain" id="PRO_5029682288" evidence="1">
    <location>
        <begin position="27"/>
        <end position="160"/>
    </location>
</feature>
<comment type="caution">
    <text evidence="2">The sequence shown here is derived from an EMBL/GenBank/DDBJ whole genome shotgun (WGS) entry which is preliminary data.</text>
</comment>
<accession>A0A7J6V9G1</accession>
<evidence type="ECO:0000313" key="2">
    <source>
        <dbReference type="EMBL" id="KAF5181241.1"/>
    </source>
</evidence>
<keyword evidence="3" id="KW-1185">Reference proteome</keyword>
<dbReference type="EMBL" id="JABWDY010036418">
    <property type="protein sequence ID" value="KAF5181241.1"/>
    <property type="molecule type" value="Genomic_DNA"/>
</dbReference>
<feature type="signal peptide" evidence="1">
    <location>
        <begin position="1"/>
        <end position="26"/>
    </location>
</feature>
<proteinExistence type="predicted"/>
<name>A0A7J6V9G1_THATH</name>
<reference evidence="2 3" key="1">
    <citation type="submission" date="2020-06" db="EMBL/GenBank/DDBJ databases">
        <title>Transcriptomic and genomic resources for Thalictrum thalictroides and T. hernandezii: Facilitating candidate gene discovery in an emerging model plant lineage.</title>
        <authorList>
            <person name="Arias T."/>
            <person name="Riano-Pachon D.M."/>
            <person name="Di Stilio V.S."/>
        </authorList>
    </citation>
    <scope>NUCLEOTIDE SEQUENCE [LARGE SCALE GENOMIC DNA]</scope>
    <source>
        <strain evidence="3">cv. WT478/WT964</strain>
        <tissue evidence="2">Leaves</tissue>
    </source>
</reference>
<sequence length="160" mass="17727">MKNMKSYLFVAFFVVLVSMEVAIVLADDSGNGNGNANEATGQERGQCKTRGSCFYKTLECPKECPDRKPKNNKAKGCFIDCARKPSCEGYGSVCYDPRFVGGDGRVFYFHGSKGGDFALFSDDDLQINANNQLAFPFPNMTCYESLNLVFNFMKIVIKGK</sequence>
<dbReference type="Proteomes" id="UP000554482">
    <property type="component" value="Unassembled WGS sequence"/>
</dbReference>
<dbReference type="AlphaFoldDB" id="A0A7J6V9G1"/>
<protein>
    <submittedName>
        <fullName evidence="2">Late embryogenesis abundant protein-related / LEA protein-like protein</fullName>
    </submittedName>
</protein>
<organism evidence="2 3">
    <name type="scientific">Thalictrum thalictroides</name>
    <name type="common">Rue-anemone</name>
    <name type="synonym">Anemone thalictroides</name>
    <dbReference type="NCBI Taxonomy" id="46969"/>
    <lineage>
        <taxon>Eukaryota</taxon>
        <taxon>Viridiplantae</taxon>
        <taxon>Streptophyta</taxon>
        <taxon>Embryophyta</taxon>
        <taxon>Tracheophyta</taxon>
        <taxon>Spermatophyta</taxon>
        <taxon>Magnoliopsida</taxon>
        <taxon>Ranunculales</taxon>
        <taxon>Ranunculaceae</taxon>
        <taxon>Thalictroideae</taxon>
        <taxon>Thalictrum</taxon>
    </lineage>
</organism>
<gene>
    <name evidence="2" type="ORF">FRX31_029172</name>
</gene>
<keyword evidence="1" id="KW-0732">Signal</keyword>
<dbReference type="PANTHER" id="PTHR31656">
    <property type="entry name" value="ROOT CAP DOMAIN-CONTAINING PROTEIN"/>
    <property type="match status" value="1"/>
</dbReference>
<evidence type="ECO:0000313" key="3">
    <source>
        <dbReference type="Proteomes" id="UP000554482"/>
    </source>
</evidence>
<dbReference type="OrthoDB" id="2012132at2759"/>